<sequence>MASRTPSRSLRSSSSASLPSTVDRSDDLSASHNQHKEKTELIKKACDAHDLEALIDLATGPHGLVADSLRRLAWPILLGCTEHETKTVPWSSLPPHREEEQVAKDVNRAFVHYPNESDRQLETRKQELSDVIIEVLRRHPSLCYFQGYHDIVQVLYLALGSQAAPAAATRLSLLRIRDFMLPTLDPAISHLELLPPIINAVDPQLYAHLPRIQPNYALGATLTLFSHVIEAYGDITRLFDFFLANDTVIPIYFFAAILLSRRDELLELEEDEDEAIVYVMLGRLPQPFDVELRIAQTLELYRKAPPNTLQGWAWWKVSSSSVLKATSTTFDVARLSLERGEALFHKQETEVQIRQAYQKSRRAARRIKLHAWRYRRPGSIGLAIAVGMYAIWNKHYNF</sequence>
<evidence type="ECO:0000256" key="2">
    <source>
        <dbReference type="SAM" id="MobiDB-lite"/>
    </source>
</evidence>
<comment type="caution">
    <text evidence="4">The sequence shown here is derived from an EMBL/GenBank/DDBJ whole genome shotgun (WGS) entry which is preliminary data.</text>
</comment>
<dbReference type="SMART" id="SM00164">
    <property type="entry name" value="TBC"/>
    <property type="match status" value="1"/>
</dbReference>
<dbReference type="Pfam" id="PF00566">
    <property type="entry name" value="RabGAP-TBC"/>
    <property type="match status" value="1"/>
</dbReference>
<name>A0A9P9IRQ2_9PLEO</name>
<dbReference type="SUPFAM" id="SSF47923">
    <property type="entry name" value="Ypt/Rab-GAP domain of gyp1p"/>
    <property type="match status" value="2"/>
</dbReference>
<dbReference type="InterPro" id="IPR035969">
    <property type="entry name" value="Rab-GAP_TBC_sf"/>
</dbReference>
<reference evidence="4" key="1">
    <citation type="journal article" date="2021" name="Nat. Commun.">
        <title>Genetic determinants of endophytism in the Arabidopsis root mycobiome.</title>
        <authorList>
            <person name="Mesny F."/>
            <person name="Miyauchi S."/>
            <person name="Thiergart T."/>
            <person name="Pickel B."/>
            <person name="Atanasova L."/>
            <person name="Karlsson M."/>
            <person name="Huettel B."/>
            <person name="Barry K.W."/>
            <person name="Haridas S."/>
            <person name="Chen C."/>
            <person name="Bauer D."/>
            <person name="Andreopoulos W."/>
            <person name="Pangilinan J."/>
            <person name="LaButti K."/>
            <person name="Riley R."/>
            <person name="Lipzen A."/>
            <person name="Clum A."/>
            <person name="Drula E."/>
            <person name="Henrissat B."/>
            <person name="Kohler A."/>
            <person name="Grigoriev I.V."/>
            <person name="Martin F.M."/>
            <person name="Hacquard S."/>
        </authorList>
    </citation>
    <scope>NUCLEOTIDE SEQUENCE</scope>
    <source>
        <strain evidence="4">MPI-CAGE-CH-0243</strain>
    </source>
</reference>
<dbReference type="Gene3D" id="1.10.472.80">
    <property type="entry name" value="Ypt/Rab-GAP domain of gyp1p, domain 3"/>
    <property type="match status" value="1"/>
</dbReference>
<proteinExistence type="predicted"/>
<feature type="region of interest" description="Disordered" evidence="2">
    <location>
        <begin position="1"/>
        <end position="38"/>
    </location>
</feature>
<feature type="domain" description="Rab-GAP TBC" evidence="3">
    <location>
        <begin position="64"/>
        <end position="246"/>
    </location>
</feature>
<accession>A0A9P9IRQ2</accession>
<evidence type="ECO:0000259" key="3">
    <source>
        <dbReference type="PROSITE" id="PS50086"/>
    </source>
</evidence>
<evidence type="ECO:0000313" key="4">
    <source>
        <dbReference type="EMBL" id="KAH7128750.1"/>
    </source>
</evidence>
<dbReference type="PROSITE" id="PS50086">
    <property type="entry name" value="TBC_RABGAP"/>
    <property type="match status" value="1"/>
</dbReference>
<dbReference type="GO" id="GO:0006888">
    <property type="term" value="P:endoplasmic reticulum to Golgi vesicle-mediated transport"/>
    <property type="evidence" value="ECO:0007669"/>
    <property type="project" value="TreeGrafter"/>
</dbReference>
<dbReference type="PANTHER" id="PTHR20913">
    <property type="entry name" value="TBC1 DOMAIN FAMILY MEMBER 20/GTPASE"/>
    <property type="match status" value="1"/>
</dbReference>
<dbReference type="Proteomes" id="UP000700596">
    <property type="component" value="Unassembled WGS sequence"/>
</dbReference>
<feature type="compositionally biased region" description="Low complexity" evidence="2">
    <location>
        <begin position="1"/>
        <end position="21"/>
    </location>
</feature>
<dbReference type="GO" id="GO:0005096">
    <property type="term" value="F:GTPase activator activity"/>
    <property type="evidence" value="ECO:0007669"/>
    <property type="project" value="UniProtKB-KW"/>
</dbReference>
<dbReference type="AlphaFoldDB" id="A0A9P9IRQ2"/>
<evidence type="ECO:0000313" key="5">
    <source>
        <dbReference type="Proteomes" id="UP000700596"/>
    </source>
</evidence>
<evidence type="ECO:0000256" key="1">
    <source>
        <dbReference type="ARBA" id="ARBA00022468"/>
    </source>
</evidence>
<feature type="compositionally biased region" description="Basic and acidic residues" evidence="2">
    <location>
        <begin position="23"/>
        <end position="38"/>
    </location>
</feature>
<dbReference type="Gene3D" id="1.10.8.1310">
    <property type="match status" value="1"/>
</dbReference>
<dbReference type="OrthoDB" id="206700at2759"/>
<dbReference type="EMBL" id="JAGMWT010000005">
    <property type="protein sequence ID" value="KAH7128750.1"/>
    <property type="molecule type" value="Genomic_DNA"/>
</dbReference>
<dbReference type="InterPro" id="IPR045913">
    <property type="entry name" value="TBC20/Gyp8-like"/>
</dbReference>
<protein>
    <submittedName>
        <fullName evidence="4">Rab-GTPase-TBC domain-containing protein</fullName>
    </submittedName>
</protein>
<keyword evidence="5" id="KW-1185">Reference proteome</keyword>
<keyword evidence="1" id="KW-0343">GTPase activation</keyword>
<dbReference type="InterPro" id="IPR000195">
    <property type="entry name" value="Rab-GAP-TBC_dom"/>
</dbReference>
<dbReference type="GO" id="GO:0005789">
    <property type="term" value="C:endoplasmic reticulum membrane"/>
    <property type="evidence" value="ECO:0007669"/>
    <property type="project" value="TreeGrafter"/>
</dbReference>
<dbReference type="PANTHER" id="PTHR20913:SF7">
    <property type="entry name" value="RE60063P"/>
    <property type="match status" value="1"/>
</dbReference>
<gene>
    <name evidence="4" type="ORF">B0J11DRAFT_549450</name>
</gene>
<organism evidence="4 5">
    <name type="scientific">Dendryphion nanum</name>
    <dbReference type="NCBI Taxonomy" id="256645"/>
    <lineage>
        <taxon>Eukaryota</taxon>
        <taxon>Fungi</taxon>
        <taxon>Dikarya</taxon>
        <taxon>Ascomycota</taxon>
        <taxon>Pezizomycotina</taxon>
        <taxon>Dothideomycetes</taxon>
        <taxon>Pleosporomycetidae</taxon>
        <taxon>Pleosporales</taxon>
        <taxon>Torulaceae</taxon>
        <taxon>Dendryphion</taxon>
    </lineage>
</organism>